<feature type="transmembrane region" description="Helical" evidence="1">
    <location>
        <begin position="12"/>
        <end position="38"/>
    </location>
</feature>
<accession>A0A388TJV2</accession>
<dbReference type="EMBL" id="BGZO01000132">
    <property type="protein sequence ID" value="GBR77187.1"/>
    <property type="molecule type" value="Genomic_DNA"/>
</dbReference>
<protein>
    <submittedName>
        <fullName evidence="2">Uncharacterized protein</fullName>
    </submittedName>
</protein>
<sequence length="109" mass="11817">MLIKPRLADHRVVGFYLGTILVGVGCAMAIPSVAALFFQEWLALVNYLFSAALTLCIGLGLRLLCFTQKEIDWLHGLTIAALSWLAAAAVSAVPFFLAGNYGSYLDSFF</sequence>
<name>A0A388TJV2_9BACT</name>
<comment type="caution">
    <text evidence="2">The sequence shown here is derived from an EMBL/GenBank/DDBJ whole genome shotgun (WGS) entry which is preliminary data.</text>
</comment>
<dbReference type="Proteomes" id="UP000275925">
    <property type="component" value="Unassembled WGS sequence"/>
</dbReference>
<dbReference type="AlphaFoldDB" id="A0A388TJV2"/>
<keyword evidence="1" id="KW-0812">Transmembrane</keyword>
<keyword evidence="1" id="KW-0472">Membrane</keyword>
<keyword evidence="1" id="KW-1133">Transmembrane helix</keyword>
<evidence type="ECO:0000256" key="1">
    <source>
        <dbReference type="SAM" id="Phobius"/>
    </source>
</evidence>
<gene>
    <name evidence="2" type="ORF">NO2_1612</name>
</gene>
<reference evidence="2 3" key="1">
    <citation type="journal article" date="2019" name="ISME J.">
        <title>Genome analyses of uncultured TG2/ZB3 bacteria in 'Margulisbacteria' specifically attached to ectosymbiotic spirochetes of protists in the termite gut.</title>
        <authorList>
            <person name="Utami Y.D."/>
            <person name="Kuwahara H."/>
            <person name="Igai K."/>
            <person name="Murakami T."/>
            <person name="Sugaya K."/>
            <person name="Morikawa T."/>
            <person name="Nagura Y."/>
            <person name="Yuki M."/>
            <person name="Deevong P."/>
            <person name="Inoue T."/>
            <person name="Kihara K."/>
            <person name="Lo N."/>
            <person name="Yamada A."/>
            <person name="Ohkuma M."/>
            <person name="Hongoh Y."/>
        </authorList>
    </citation>
    <scope>NUCLEOTIDE SEQUENCE [LARGE SCALE GENOMIC DNA]</scope>
    <source>
        <strain evidence="2">NkOx7-02</strain>
    </source>
</reference>
<keyword evidence="3" id="KW-1185">Reference proteome</keyword>
<evidence type="ECO:0000313" key="3">
    <source>
        <dbReference type="Proteomes" id="UP000275925"/>
    </source>
</evidence>
<feature type="non-terminal residue" evidence="2">
    <location>
        <position position="109"/>
    </location>
</feature>
<dbReference type="PROSITE" id="PS51257">
    <property type="entry name" value="PROKAR_LIPOPROTEIN"/>
    <property type="match status" value="1"/>
</dbReference>
<evidence type="ECO:0000313" key="2">
    <source>
        <dbReference type="EMBL" id="GBR77187.1"/>
    </source>
</evidence>
<organism evidence="2 3">
    <name type="scientific">Candidatus Termititenax persephonae</name>
    <dbReference type="NCBI Taxonomy" id="2218525"/>
    <lineage>
        <taxon>Bacteria</taxon>
        <taxon>Bacillati</taxon>
        <taxon>Candidatus Margulisiibacteriota</taxon>
        <taxon>Candidatus Termititenacia</taxon>
        <taxon>Candidatus Termititenacales</taxon>
        <taxon>Candidatus Termititenacaceae</taxon>
        <taxon>Candidatus Termititenax</taxon>
    </lineage>
</organism>
<feature type="transmembrane region" description="Helical" evidence="1">
    <location>
        <begin position="77"/>
        <end position="99"/>
    </location>
</feature>
<proteinExistence type="predicted"/>
<feature type="transmembrane region" description="Helical" evidence="1">
    <location>
        <begin position="44"/>
        <end position="65"/>
    </location>
</feature>